<accession>A0A2P0N9X8</accession>
<sequence length="158" mass="17445">MQLTNNERAFLKMLTVSEGTSTSKYTKNNGYDVIVNGIGGEPKTFTDYSKHPNILVTVNNKGLKSTAAGAYQILYKYWVAYKKQLGLKGFYPEDQDAIAMQLIKECKARDDINAGRIESAITKCRSRWASLPGAGYGQFEHKMDTLVSAYKKAGGTVA</sequence>
<dbReference type="InterPro" id="IPR023346">
    <property type="entry name" value="Lysozyme-like_dom_sf"/>
</dbReference>
<dbReference type="CDD" id="cd00736">
    <property type="entry name" value="lambda_lys-like"/>
    <property type="match status" value="1"/>
</dbReference>
<dbReference type="Gene3D" id="1.10.530.10">
    <property type="match status" value="1"/>
</dbReference>
<keyword evidence="2" id="KW-1185">Reference proteome</keyword>
<evidence type="ECO:0000313" key="2">
    <source>
        <dbReference type="Proteomes" id="UP000241311"/>
    </source>
</evidence>
<protein>
    <submittedName>
        <fullName evidence="1">Lysozyme</fullName>
    </submittedName>
</protein>
<gene>
    <name evidence="1" type="ORF">CB4_63</name>
</gene>
<dbReference type="SUPFAM" id="SSF53955">
    <property type="entry name" value="Lysozyme-like"/>
    <property type="match status" value="1"/>
</dbReference>
<dbReference type="Proteomes" id="UP000241311">
    <property type="component" value="Segment"/>
</dbReference>
<proteinExistence type="predicted"/>
<name>A0A2P0N9X8_9CAUD</name>
<organism evidence="1 2">
    <name type="scientific">Pectobacterium phage vB_PatP_CB4</name>
    <dbReference type="NCBI Taxonomy" id="1958919"/>
    <lineage>
        <taxon>Viruses</taxon>
        <taxon>Duplodnaviria</taxon>
        <taxon>Heunggongvirae</taxon>
        <taxon>Uroviricota</taxon>
        <taxon>Caudoviricetes</taxon>
        <taxon>Schitoviridae</taxon>
        <taxon>Cbunavirus</taxon>
        <taxon>Cbunavirus CB4</taxon>
    </lineage>
</organism>
<dbReference type="EMBL" id="KY549659">
    <property type="protein sequence ID" value="AQT27905.1"/>
    <property type="molecule type" value="Genomic_DNA"/>
</dbReference>
<reference evidence="1 2" key="1">
    <citation type="submission" date="2017-01" db="EMBL/GenBank/DDBJ databases">
        <title>Isolation and characterization of Pectobacterium phages.</title>
        <authorList>
            <person name="Buttimer C.T.H."/>
            <person name="Lucid A."/>
            <person name="Coffey A."/>
        </authorList>
    </citation>
    <scope>NUCLEOTIDE SEQUENCE [LARGE SCALE GENOMIC DNA]</scope>
</reference>
<evidence type="ECO:0000313" key="1">
    <source>
        <dbReference type="EMBL" id="AQT27905.1"/>
    </source>
</evidence>